<comment type="similarity">
    <text evidence="1">Belongs to the polysaccharide synthase family.</text>
</comment>
<dbReference type="InterPro" id="IPR003869">
    <property type="entry name" value="Polysac_CapD-like"/>
</dbReference>
<dbReference type="SUPFAM" id="SSF53335">
    <property type="entry name" value="S-adenosyl-L-methionine-dependent methyltransferases"/>
    <property type="match status" value="1"/>
</dbReference>
<dbReference type="Pfam" id="PF13727">
    <property type="entry name" value="CoA_binding_3"/>
    <property type="match status" value="1"/>
</dbReference>
<evidence type="ECO:0000256" key="1">
    <source>
        <dbReference type="ARBA" id="ARBA00007430"/>
    </source>
</evidence>
<feature type="transmembrane region" description="Helical" evidence="2">
    <location>
        <begin position="12"/>
        <end position="32"/>
    </location>
</feature>
<proteinExistence type="inferred from homology"/>
<name>A0A318L1P2_9FIRM</name>
<dbReference type="STRING" id="1034346.GCA_000313565_03457"/>
<dbReference type="AlphaFoldDB" id="A0A318L1P2"/>
<dbReference type="SUPFAM" id="SSF51735">
    <property type="entry name" value="NAD(P)-binding Rossmann-fold domains"/>
    <property type="match status" value="1"/>
</dbReference>
<evidence type="ECO:0000313" key="4">
    <source>
        <dbReference type="EMBL" id="PXX74047.1"/>
    </source>
</evidence>
<gene>
    <name evidence="4" type="ORF">DES51_1275</name>
</gene>
<keyword evidence="5" id="KW-1185">Reference proteome</keyword>
<dbReference type="RefSeq" id="WP_022939734.1">
    <property type="nucleotide sequence ID" value="NZ_CABKRQ010000013.1"/>
</dbReference>
<dbReference type="EMBL" id="QJKH01000027">
    <property type="protein sequence ID" value="PXX74047.1"/>
    <property type="molecule type" value="Genomic_DNA"/>
</dbReference>
<sequence length="620" mass="70136">MNLNKSAKYRELIILSIDLTIVTLSFLITTWGRFDFSLHQLLVYGFQMNLYKGIGVLIVYLICFWKFKIYKSVWKYMGIEETKSIAFAVGSATAILLLYTFIFNFKTMLINIILVSGMLTILAMFSLRAGYKLFKRSALENDKKTRVLIIGAGDAGYILLKELEQYENDKIDIVGFVDDYKNGVIISGKKVLGTINDIAEIVKQYQIQLFYFAMPNASKELKMRVFEIIEPLNIKTKMVNMSTTTLKESELANRHLPIQDISIEDLLGRGEIQLEQDEITSYVTGQIIMVTGAGGSIGSELCRQIVKYQPKMLLLVDINENGLYMLEQEFNHLKISNELSSEIVIRSLIASIRDLNAISEIICAYQPSTVFHAAAHKHVPLMENSPKEAIKNNVFGTNHVLTACIKYEVKRFILISTDKAVNPTNVMGATKRMTELMLEANRNNGVTKLAAVRFGNVLGSSGSVIPIFQEQIKNGGPVTITDKNICRYFMTIPEAAQLVLQAGYYANKGETFILDMGQPERILELAERMIRLAGYEPYKDIDIVEIGLRAGEKMFEELHSDTEEVSKTKNNLIFVNKPINISTDEINVKLDILRNHLNDDNDELKKLLFKLICIEDKVTL</sequence>
<protein>
    <submittedName>
        <fullName evidence="4">FlaA1/EpsC-like NDP-sugar epimerase</fullName>
    </submittedName>
</protein>
<dbReference type="Gene3D" id="3.40.50.720">
    <property type="entry name" value="NAD(P)-binding Rossmann-like Domain"/>
    <property type="match status" value="2"/>
</dbReference>
<dbReference type="InterPro" id="IPR051203">
    <property type="entry name" value="Polysaccharide_Synthase-Rel"/>
</dbReference>
<evidence type="ECO:0000259" key="3">
    <source>
        <dbReference type="Pfam" id="PF02719"/>
    </source>
</evidence>
<feature type="transmembrane region" description="Helical" evidence="2">
    <location>
        <begin position="85"/>
        <end position="102"/>
    </location>
</feature>
<dbReference type="Proteomes" id="UP000247612">
    <property type="component" value="Unassembled WGS sequence"/>
</dbReference>
<evidence type="ECO:0000256" key="2">
    <source>
        <dbReference type="SAM" id="Phobius"/>
    </source>
</evidence>
<dbReference type="PANTHER" id="PTHR43318:SF1">
    <property type="entry name" value="POLYSACCHARIDE BIOSYNTHESIS PROTEIN EPSC-RELATED"/>
    <property type="match status" value="1"/>
</dbReference>
<feature type="transmembrane region" description="Helical" evidence="2">
    <location>
        <begin position="108"/>
        <end position="127"/>
    </location>
</feature>
<comment type="caution">
    <text evidence="4">The sequence shown here is derived from an EMBL/GenBank/DDBJ whole genome shotgun (WGS) entry which is preliminary data.</text>
</comment>
<dbReference type="Pfam" id="PF02719">
    <property type="entry name" value="Polysacc_synt_2"/>
    <property type="match status" value="1"/>
</dbReference>
<dbReference type="PANTHER" id="PTHR43318">
    <property type="entry name" value="UDP-N-ACETYLGLUCOSAMINE 4,6-DEHYDRATASE"/>
    <property type="match status" value="1"/>
</dbReference>
<accession>A0A318L1P2</accession>
<keyword evidence="2" id="KW-1133">Transmembrane helix</keyword>
<dbReference type="InterPro" id="IPR029063">
    <property type="entry name" value="SAM-dependent_MTases_sf"/>
</dbReference>
<dbReference type="CDD" id="cd05237">
    <property type="entry name" value="UDP_invert_4-6DH_SDR_e"/>
    <property type="match status" value="1"/>
</dbReference>
<feature type="transmembrane region" description="Helical" evidence="2">
    <location>
        <begin position="44"/>
        <end position="65"/>
    </location>
</feature>
<dbReference type="InterPro" id="IPR036291">
    <property type="entry name" value="NAD(P)-bd_dom_sf"/>
</dbReference>
<keyword evidence="2" id="KW-0472">Membrane</keyword>
<evidence type="ECO:0000313" key="5">
    <source>
        <dbReference type="Proteomes" id="UP000247612"/>
    </source>
</evidence>
<feature type="domain" description="Polysaccharide biosynthesis protein CapD-like" evidence="3">
    <location>
        <begin position="288"/>
        <end position="576"/>
    </location>
</feature>
<organism evidence="4 5">
    <name type="scientific">Dielma fastidiosa</name>
    <dbReference type="NCBI Taxonomy" id="1034346"/>
    <lineage>
        <taxon>Bacteria</taxon>
        <taxon>Bacillati</taxon>
        <taxon>Bacillota</taxon>
        <taxon>Erysipelotrichia</taxon>
        <taxon>Erysipelotrichales</taxon>
        <taxon>Erysipelotrichaceae</taxon>
        <taxon>Dielma</taxon>
    </lineage>
</organism>
<reference evidence="4 5" key="1">
    <citation type="submission" date="2018-05" db="EMBL/GenBank/DDBJ databases">
        <title>Genomic Encyclopedia of Type Strains, Phase IV (KMG-IV): sequencing the most valuable type-strain genomes for metagenomic binning, comparative biology and taxonomic classification.</title>
        <authorList>
            <person name="Goeker M."/>
        </authorList>
    </citation>
    <scope>NUCLEOTIDE SEQUENCE [LARGE SCALE GENOMIC DNA]</scope>
    <source>
        <strain evidence="4 5">JC118</strain>
    </source>
</reference>
<dbReference type="OrthoDB" id="9803111at2"/>
<keyword evidence="2" id="KW-0812">Transmembrane</keyword>